<protein>
    <recommendedName>
        <fullName evidence="3 9">Gluconokinase</fullName>
        <ecNumber evidence="3 9">2.7.1.12</ecNumber>
    </recommendedName>
</protein>
<proteinExistence type="inferred from homology"/>
<evidence type="ECO:0000256" key="6">
    <source>
        <dbReference type="ARBA" id="ARBA00022777"/>
    </source>
</evidence>
<keyword evidence="7 9" id="KW-0067">ATP-binding</keyword>
<keyword evidence="11" id="KW-1185">Reference proteome</keyword>
<keyword evidence="6 9" id="KW-0418">Kinase</keyword>
<organism evidence="10 11">
    <name type="scientific">Vibrio aestuarianus</name>
    <dbReference type="NCBI Taxonomy" id="28171"/>
    <lineage>
        <taxon>Bacteria</taxon>
        <taxon>Pseudomonadati</taxon>
        <taxon>Pseudomonadota</taxon>
        <taxon>Gammaproteobacteria</taxon>
        <taxon>Vibrionales</taxon>
        <taxon>Vibrionaceae</taxon>
        <taxon>Vibrio</taxon>
    </lineage>
</organism>
<dbReference type="NCBIfam" id="TIGR01313">
    <property type="entry name" value="therm_gnt_kin"/>
    <property type="match status" value="1"/>
</dbReference>
<gene>
    <name evidence="10" type="primary">idnK</name>
    <name evidence="10" type="ORF">VAE063_940011</name>
</gene>
<evidence type="ECO:0000256" key="7">
    <source>
        <dbReference type="ARBA" id="ARBA00022840"/>
    </source>
</evidence>
<evidence type="ECO:0000256" key="1">
    <source>
        <dbReference type="ARBA" id="ARBA00004761"/>
    </source>
</evidence>
<evidence type="ECO:0000256" key="5">
    <source>
        <dbReference type="ARBA" id="ARBA00022741"/>
    </source>
</evidence>
<dbReference type="Proteomes" id="UP001152658">
    <property type="component" value="Unassembled WGS sequence"/>
</dbReference>
<sequence>MTGSSIIVMGVCACGKSTVGEKLAQKLGAKFIDGDDLHPKANIIKMAGGEPLNDDDRKPWLERIRDAAFSLESKNEQGIIVCSALKKTYRDQIREGNQNVTFLFLDGSFDLIMQRMQARQGHFMKANMVESQFNTLERPDDEDRVAVIDIDTNIDQVVERALQALMQLNTRNETKVSA</sequence>
<accession>A0ABM9FP00</accession>
<name>A0ABM9FP00_9VIBR</name>
<dbReference type="GO" id="GO:0046316">
    <property type="term" value="F:gluconokinase activity"/>
    <property type="evidence" value="ECO:0007669"/>
    <property type="project" value="UniProtKB-EC"/>
</dbReference>
<evidence type="ECO:0000313" key="10">
    <source>
        <dbReference type="EMBL" id="CAH8222167.1"/>
    </source>
</evidence>
<dbReference type="CDD" id="cd02021">
    <property type="entry name" value="GntK"/>
    <property type="match status" value="1"/>
</dbReference>
<dbReference type="InterPro" id="IPR006001">
    <property type="entry name" value="Therm_gnt_kin"/>
</dbReference>
<dbReference type="PANTHER" id="PTHR43442">
    <property type="entry name" value="GLUCONOKINASE-RELATED"/>
    <property type="match status" value="1"/>
</dbReference>
<reference evidence="10" key="1">
    <citation type="submission" date="2022-06" db="EMBL/GenBank/DDBJ databases">
        <authorList>
            <person name="Goudenege D."/>
            <person name="Le Roux F."/>
        </authorList>
    </citation>
    <scope>NUCLEOTIDE SEQUENCE</scope>
    <source>
        <strain evidence="10">12-063</strain>
    </source>
</reference>
<dbReference type="RefSeq" id="WP_053309251.1">
    <property type="nucleotide sequence ID" value="NZ_CALYLA010000019.1"/>
</dbReference>
<dbReference type="Gene3D" id="3.40.50.300">
    <property type="entry name" value="P-loop containing nucleotide triphosphate hydrolases"/>
    <property type="match status" value="1"/>
</dbReference>
<dbReference type="SUPFAM" id="SSF52540">
    <property type="entry name" value="P-loop containing nucleoside triphosphate hydrolases"/>
    <property type="match status" value="1"/>
</dbReference>
<evidence type="ECO:0000313" key="11">
    <source>
        <dbReference type="Proteomes" id="UP001152658"/>
    </source>
</evidence>
<dbReference type="InterPro" id="IPR031322">
    <property type="entry name" value="Shikimate/glucono_kinase"/>
</dbReference>
<comment type="similarity">
    <text evidence="2 9">Belongs to the gluconokinase GntK/GntV family.</text>
</comment>
<comment type="pathway">
    <text evidence="1">Carbohydrate acid metabolism.</text>
</comment>
<dbReference type="PANTHER" id="PTHR43442:SF3">
    <property type="entry name" value="GLUCONOKINASE-RELATED"/>
    <property type="match status" value="1"/>
</dbReference>
<dbReference type="InterPro" id="IPR027417">
    <property type="entry name" value="P-loop_NTPase"/>
</dbReference>
<keyword evidence="5 9" id="KW-0547">Nucleotide-binding</keyword>
<evidence type="ECO:0000256" key="4">
    <source>
        <dbReference type="ARBA" id="ARBA00022679"/>
    </source>
</evidence>
<evidence type="ECO:0000256" key="2">
    <source>
        <dbReference type="ARBA" id="ARBA00008420"/>
    </source>
</evidence>
<dbReference type="Pfam" id="PF01202">
    <property type="entry name" value="SKI"/>
    <property type="match status" value="1"/>
</dbReference>
<keyword evidence="4 9" id="KW-0808">Transferase</keyword>
<evidence type="ECO:0000256" key="3">
    <source>
        <dbReference type="ARBA" id="ARBA00012054"/>
    </source>
</evidence>
<comment type="caution">
    <text evidence="10">The sequence shown here is derived from an EMBL/GenBank/DDBJ whole genome shotgun (WGS) entry which is preliminary data.</text>
</comment>
<dbReference type="EC" id="2.7.1.12" evidence="3 9"/>
<evidence type="ECO:0000256" key="9">
    <source>
        <dbReference type="RuleBase" id="RU363066"/>
    </source>
</evidence>
<comment type="catalytic activity">
    <reaction evidence="8 9">
        <text>D-gluconate + ATP = 6-phospho-D-gluconate + ADP + H(+)</text>
        <dbReference type="Rhea" id="RHEA:19433"/>
        <dbReference type="ChEBI" id="CHEBI:15378"/>
        <dbReference type="ChEBI" id="CHEBI:18391"/>
        <dbReference type="ChEBI" id="CHEBI:30616"/>
        <dbReference type="ChEBI" id="CHEBI:58759"/>
        <dbReference type="ChEBI" id="CHEBI:456216"/>
        <dbReference type="EC" id="2.7.1.12"/>
    </reaction>
</comment>
<dbReference type="EMBL" id="CALYLK010000135">
    <property type="protein sequence ID" value="CAH8222167.1"/>
    <property type="molecule type" value="Genomic_DNA"/>
</dbReference>
<evidence type="ECO:0000256" key="8">
    <source>
        <dbReference type="ARBA" id="ARBA00048090"/>
    </source>
</evidence>